<dbReference type="RefSeq" id="WP_160068019.1">
    <property type="nucleotide sequence ID" value="NZ_WUYX01000071.1"/>
</dbReference>
<gene>
    <name evidence="1" type="ORF">GS429_21420</name>
</gene>
<dbReference type="Proteomes" id="UP000434101">
    <property type="component" value="Unassembled WGS sequence"/>
</dbReference>
<dbReference type="OrthoDB" id="212944at2157"/>
<comment type="caution">
    <text evidence="1">The sequence shown here is derived from an EMBL/GenBank/DDBJ whole genome shotgun (WGS) entry which is preliminary data.</text>
</comment>
<evidence type="ECO:0000313" key="1">
    <source>
        <dbReference type="EMBL" id="MXV64586.1"/>
    </source>
</evidence>
<dbReference type="AlphaFoldDB" id="A0A6B0VUJ6"/>
<proteinExistence type="predicted"/>
<name>A0A6B0VUJ6_9EURY</name>
<dbReference type="EMBL" id="WUYX01000071">
    <property type="protein sequence ID" value="MXV64586.1"/>
    <property type="molecule type" value="Genomic_DNA"/>
</dbReference>
<dbReference type="InterPro" id="IPR046243">
    <property type="entry name" value="DUF6276"/>
</dbReference>
<evidence type="ECO:0000313" key="2">
    <source>
        <dbReference type="Proteomes" id="UP000434101"/>
    </source>
</evidence>
<sequence length="131" mass="14308">MACSACSEPTIAFLIPEEYREYAPVDTPAATLCTRCLTVDPEPDAVLEDPDFSRVSDAVPTSTHAAVPLALALDLASSLATNRAAIEDLLEAVERAGTDPLLAMDRLLADPEIDPQIDLERRRHQLEQFLY</sequence>
<dbReference type="Pfam" id="PF19792">
    <property type="entry name" value="DUF6276"/>
    <property type="match status" value="1"/>
</dbReference>
<keyword evidence="2" id="KW-1185">Reference proteome</keyword>
<evidence type="ECO:0008006" key="3">
    <source>
        <dbReference type="Google" id="ProtNLM"/>
    </source>
</evidence>
<accession>A0A6B0VUJ6</accession>
<organism evidence="1 2">
    <name type="scientific">Natronorubrum halalkaliphilum</name>
    <dbReference type="NCBI Taxonomy" id="2691917"/>
    <lineage>
        <taxon>Archaea</taxon>
        <taxon>Methanobacteriati</taxon>
        <taxon>Methanobacteriota</taxon>
        <taxon>Stenosarchaea group</taxon>
        <taxon>Halobacteria</taxon>
        <taxon>Halobacteriales</taxon>
        <taxon>Natrialbaceae</taxon>
        <taxon>Natronorubrum</taxon>
    </lineage>
</organism>
<reference evidence="1 2" key="1">
    <citation type="submission" date="2020-01" db="EMBL/GenBank/DDBJ databases">
        <title>Natronorubrum sp. JWXQ-INN 674 isolated from Inner Mongolia Autonomous Region of China.</title>
        <authorList>
            <person name="Xue Q."/>
        </authorList>
    </citation>
    <scope>NUCLEOTIDE SEQUENCE [LARGE SCALE GENOMIC DNA]</scope>
    <source>
        <strain evidence="1 2">JWXQ-INN-674</strain>
    </source>
</reference>
<protein>
    <recommendedName>
        <fullName evidence="3">Small CPxCG-related zinc finger protein</fullName>
    </recommendedName>
</protein>